<accession>A1HQZ3</accession>
<gene>
    <name evidence="1" type="ORF">TcarDRAFT_1236</name>
</gene>
<dbReference type="InterPro" id="IPR003718">
    <property type="entry name" value="OsmC/Ohr_fam"/>
</dbReference>
<evidence type="ECO:0000313" key="2">
    <source>
        <dbReference type="Proteomes" id="UP000005139"/>
    </source>
</evidence>
<dbReference type="InterPro" id="IPR015946">
    <property type="entry name" value="KH_dom-like_a/b"/>
</dbReference>
<comment type="caution">
    <text evidence="1">The sequence shown here is derived from an EMBL/GenBank/DDBJ whole genome shotgun (WGS) entry which is preliminary data.</text>
</comment>
<dbReference type="AlphaFoldDB" id="A1HQZ3"/>
<dbReference type="EMBL" id="AAWL01000009">
    <property type="protein sequence ID" value="EAX47501.1"/>
    <property type="molecule type" value="Genomic_DNA"/>
</dbReference>
<evidence type="ECO:0000313" key="1">
    <source>
        <dbReference type="EMBL" id="EAX47501.1"/>
    </source>
</evidence>
<reference evidence="1 2" key="2">
    <citation type="submission" date="2007-01" db="EMBL/GenBank/DDBJ databases">
        <title>Sequencing of the draft genome and assembly of Thermosinus carboxydivorans Nor1.</title>
        <authorList>
            <consortium name="US DOE Joint Genome Institute (JGI-PGF)"/>
            <person name="Copeland A."/>
            <person name="Lucas S."/>
            <person name="Lapidus A."/>
            <person name="Barry K."/>
            <person name="Glavina del Rio T."/>
            <person name="Dalin E."/>
            <person name="Tice H."/>
            <person name="Bruce D."/>
            <person name="Pitluck S."/>
            <person name="Richardson P."/>
        </authorList>
    </citation>
    <scope>NUCLEOTIDE SEQUENCE [LARGE SCALE GENOMIC DNA]</scope>
    <source>
        <strain evidence="1 2">Nor1</strain>
    </source>
</reference>
<protein>
    <submittedName>
        <fullName evidence="1">OsmC family protein</fullName>
    </submittedName>
</protein>
<dbReference type="Pfam" id="PF02566">
    <property type="entry name" value="OsmC"/>
    <property type="match status" value="1"/>
</dbReference>
<dbReference type="InterPro" id="IPR036102">
    <property type="entry name" value="OsmC/Ohrsf"/>
</dbReference>
<keyword evidence="2" id="KW-1185">Reference proteome</keyword>
<sequence length="157" mass="17296">MLKIKLSRQGGNHVKVNVVWKGQRKFAATGESGHSVLMDASIEAGGEGKGVKPTEMVLMGVAGCSGIDIVMILEKMREKVSRFAIEVDGERADTEPKRFTTIKVTYKLEGEMRPANVEKAIRLSLDKYCSVSNSMNARFAFAYEVNGIRYPETGFMA</sequence>
<dbReference type="SUPFAM" id="SSF82784">
    <property type="entry name" value="OsmC-like"/>
    <property type="match status" value="1"/>
</dbReference>
<dbReference type="PANTHER" id="PTHR34352:SF1">
    <property type="entry name" value="PROTEIN YHFA"/>
    <property type="match status" value="1"/>
</dbReference>
<dbReference type="PANTHER" id="PTHR34352">
    <property type="entry name" value="PROTEIN YHFA"/>
    <property type="match status" value="1"/>
</dbReference>
<organism evidence="1 2">
    <name type="scientific">Thermosinus carboxydivorans Nor1</name>
    <dbReference type="NCBI Taxonomy" id="401526"/>
    <lineage>
        <taxon>Bacteria</taxon>
        <taxon>Bacillati</taxon>
        <taxon>Bacillota</taxon>
        <taxon>Negativicutes</taxon>
        <taxon>Selenomonadales</taxon>
        <taxon>Sporomusaceae</taxon>
        <taxon>Thermosinus</taxon>
    </lineage>
</organism>
<dbReference type="eggNOG" id="COG1765">
    <property type="taxonomic scope" value="Bacteria"/>
</dbReference>
<dbReference type="OrthoDB" id="9804010at2"/>
<name>A1HQZ3_9FIRM</name>
<dbReference type="Proteomes" id="UP000005139">
    <property type="component" value="Unassembled WGS sequence"/>
</dbReference>
<dbReference type="Gene3D" id="3.30.300.20">
    <property type="match status" value="1"/>
</dbReference>
<proteinExistence type="predicted"/>
<dbReference type="Gene3D" id="2.20.25.10">
    <property type="match status" value="1"/>
</dbReference>
<reference evidence="1 2" key="1">
    <citation type="submission" date="2007-01" db="EMBL/GenBank/DDBJ databases">
        <title>Annotation of the draft genome assembly of Thermosinus carboxydivorans Nor1.</title>
        <authorList>
            <consortium name="US DOE Joint Genome Institute (JGI-ORNL)"/>
            <person name="Larimer F."/>
            <person name="Land M."/>
            <person name="Hauser L."/>
        </authorList>
    </citation>
    <scope>NUCLEOTIDE SEQUENCE [LARGE SCALE GENOMIC DNA]</scope>
    <source>
        <strain evidence="1 2">Nor1</strain>
    </source>
</reference>